<evidence type="ECO:0000313" key="2">
    <source>
        <dbReference type="EMBL" id="RXI30139.1"/>
    </source>
</evidence>
<dbReference type="KEGG" id="aell:AELL_1553"/>
<accession>A0A347U8N3</accession>
<dbReference type="Proteomes" id="UP000290588">
    <property type="component" value="Unassembled WGS sequence"/>
</dbReference>
<reference evidence="1 3" key="2">
    <citation type="submission" date="2018-08" db="EMBL/GenBank/DDBJ databases">
        <title>Complete genome of the Arcobacter ellisii type strain LMG 26155.</title>
        <authorList>
            <person name="Miller W.G."/>
            <person name="Yee E."/>
            <person name="Bono J.L."/>
        </authorList>
    </citation>
    <scope>NUCLEOTIDE SEQUENCE [LARGE SCALE GENOMIC DNA]</scope>
    <source>
        <strain evidence="1 3">LMG 26155</strain>
    </source>
</reference>
<reference evidence="2 4" key="1">
    <citation type="submission" date="2017-09" db="EMBL/GenBank/DDBJ databases">
        <title>Genomics of the genus Arcobacter.</title>
        <authorList>
            <person name="Perez-Cataluna A."/>
            <person name="Figueras M.J."/>
            <person name="Salas-Masso N."/>
        </authorList>
    </citation>
    <scope>NUCLEOTIDE SEQUENCE [LARGE SCALE GENOMIC DNA]</scope>
    <source>
        <strain evidence="2 4">CECT 7837</strain>
    </source>
</reference>
<evidence type="ECO:0000313" key="4">
    <source>
        <dbReference type="Proteomes" id="UP000290588"/>
    </source>
</evidence>
<gene>
    <name evidence="1" type="ORF">AELL_1553</name>
    <name evidence="2" type="ORF">CP962_09025</name>
</gene>
<dbReference type="Proteomes" id="UP000262582">
    <property type="component" value="Chromosome"/>
</dbReference>
<evidence type="ECO:0000313" key="3">
    <source>
        <dbReference type="Proteomes" id="UP000262582"/>
    </source>
</evidence>
<name>A0A347U8N3_9BACT</name>
<dbReference type="EMBL" id="CP032097">
    <property type="protein sequence ID" value="AXX95211.1"/>
    <property type="molecule type" value="Genomic_DNA"/>
</dbReference>
<dbReference type="Gene3D" id="3.10.490.10">
    <property type="entry name" value="Gamma-glutamyl cyclotransferase-like"/>
    <property type="match status" value="1"/>
</dbReference>
<proteinExistence type="predicted"/>
<sequence>MYLFGFGSLINLSSAQKSFKRVLSQKDLLPVKIKGYERVWNAIESIQFEEENESINGVFLNIKKNENSTLYGVMIEISDDELEILKLREKNYSCITIKKEDVLSFEAKDDLIAFMTTREDKLGKIGDKNCFIPFKYTQIVKEALNNYDEDFKKDFEKIFENYPFVLKNGNYTFTDPIQNKAAREGTKS</sequence>
<dbReference type="EMBL" id="NXIG01000008">
    <property type="protein sequence ID" value="RXI30139.1"/>
    <property type="molecule type" value="Genomic_DNA"/>
</dbReference>
<protein>
    <submittedName>
        <fullName evidence="2">Gamma-glutamylcyclotransferase</fullName>
    </submittedName>
</protein>
<organism evidence="2 4">
    <name type="scientific">Arcobacter ellisii</name>
    <dbReference type="NCBI Taxonomy" id="913109"/>
    <lineage>
        <taxon>Bacteria</taxon>
        <taxon>Pseudomonadati</taxon>
        <taxon>Campylobacterota</taxon>
        <taxon>Epsilonproteobacteria</taxon>
        <taxon>Campylobacterales</taxon>
        <taxon>Arcobacteraceae</taxon>
        <taxon>Arcobacter</taxon>
    </lineage>
</organism>
<evidence type="ECO:0000313" key="1">
    <source>
        <dbReference type="EMBL" id="AXX95211.1"/>
    </source>
</evidence>
<keyword evidence="3" id="KW-1185">Reference proteome</keyword>
<dbReference type="RefSeq" id="WP_118917392.1">
    <property type="nucleotide sequence ID" value="NZ_CP032097.1"/>
</dbReference>
<dbReference type="AlphaFoldDB" id="A0A347U8N3"/>
<dbReference type="OrthoDB" id="5347181at2"/>